<dbReference type="Pfam" id="PF00004">
    <property type="entry name" value="AAA"/>
    <property type="match status" value="1"/>
</dbReference>
<keyword evidence="5" id="KW-0067">ATP-binding</keyword>
<evidence type="ECO:0000313" key="9">
    <source>
        <dbReference type="EMBL" id="QCI06481.1"/>
    </source>
</evidence>
<dbReference type="GO" id="GO:0009507">
    <property type="term" value="C:chloroplast"/>
    <property type="evidence" value="ECO:0007669"/>
    <property type="project" value="UniProtKB-SubCell"/>
</dbReference>
<evidence type="ECO:0000256" key="5">
    <source>
        <dbReference type="ARBA" id="ARBA00022840"/>
    </source>
</evidence>
<sequence>MNFEQKIITSISSHNSLIYITTEEEERLEYTINYISKKNFRAPIYKWDFMNGYKNNPNYKNKAKTNPLKALDIIENHSSQTKTIFFLKDFHFFMNDLSIIRKIKNISKWIKKTNIYIILTGTELQIPKSLNEYINCIEFPLPNQQEIKLELKRLLSILKLNNHISLEDLSIAYKGFSINRIRKSIAKIIINKNINNKIFKIILEEKKQFIKQTEILDFYNSNQNLEDIGGLNNLKKWLKIRSFTFSKKAKYYGIPNPKGIMLTGIQGTGKSLCAKTISKQWNLPLLKFDISKIFAGILGESEKKIQQMINICEQISPCILWIDEVDKIFTKNNNNYDSGTTNRVNNIFLTWLSEKSSNIFIVATANNINNLPIEMIRKGRFDEIFFLNLPNFKERLHIFRIHLKKIRPLTWQKYNIYYLSKITNQFSGAEIQQAIIEAMNNAFYENREFSTNDIIKATKIIIPLAFTDKTIISKLQIWSKSGKIRTA</sequence>
<dbReference type="PANTHER" id="PTHR42960">
    <property type="entry name" value="YCF46 PROTEIN"/>
    <property type="match status" value="1"/>
</dbReference>
<organism evidence="9">
    <name type="scientific">Erythroglossum lusitanicum</name>
    <dbReference type="NCBI Taxonomy" id="2575615"/>
    <lineage>
        <taxon>Eukaryota</taxon>
        <taxon>Rhodophyta</taxon>
        <taxon>Florideophyceae</taxon>
        <taxon>Rhodymeniophycidae</taxon>
        <taxon>Ceramiales</taxon>
        <taxon>Delesseriaceae</taxon>
        <taxon>Erythroglossum</taxon>
    </lineage>
</organism>
<dbReference type="InterPro" id="IPR027417">
    <property type="entry name" value="P-loop_NTPase"/>
</dbReference>
<evidence type="ECO:0000256" key="7">
    <source>
        <dbReference type="ARBA" id="ARBA00040480"/>
    </source>
</evidence>
<comment type="subcellular location">
    <subcellularLocation>
        <location evidence="1">Plastid</location>
        <location evidence="1">Chloroplast</location>
    </subcellularLocation>
</comment>
<evidence type="ECO:0000256" key="3">
    <source>
        <dbReference type="ARBA" id="ARBA00022640"/>
    </source>
</evidence>
<protein>
    <recommendedName>
        <fullName evidence="7">Uncharacterized AAA domain-containing protein ycf46</fullName>
    </recommendedName>
</protein>
<evidence type="ECO:0000256" key="1">
    <source>
        <dbReference type="ARBA" id="ARBA00004229"/>
    </source>
</evidence>
<evidence type="ECO:0000259" key="8">
    <source>
        <dbReference type="SMART" id="SM00382"/>
    </source>
</evidence>
<dbReference type="GO" id="GO:0005524">
    <property type="term" value="F:ATP binding"/>
    <property type="evidence" value="ECO:0007669"/>
    <property type="project" value="UniProtKB-KW"/>
</dbReference>
<reference evidence="9" key="2">
    <citation type="submission" date="2019-04" db="EMBL/GenBank/DDBJ databases">
        <authorList>
            <person name="Pasella M."/>
        </authorList>
    </citation>
    <scope>NUCLEOTIDE SEQUENCE</scope>
    <source>
        <strain evidence="9">PD2950_1</strain>
    </source>
</reference>
<accession>A0A4D6WUU5</accession>
<keyword evidence="3 9" id="KW-0934">Plastid</keyword>
<feature type="domain" description="AAA+ ATPase" evidence="8">
    <location>
        <begin position="256"/>
        <end position="391"/>
    </location>
</feature>
<geneLocation type="plastid" evidence="9"/>
<dbReference type="CDD" id="cd19507">
    <property type="entry name" value="RecA-like_Ycf46-like"/>
    <property type="match status" value="1"/>
</dbReference>
<keyword evidence="4" id="KW-0547">Nucleotide-binding</keyword>
<name>A0A4D6WUU5_9FLOR</name>
<comment type="similarity">
    <text evidence="6">Belongs to the AAA ATPase family. Highly divergent.</text>
</comment>
<dbReference type="PANTHER" id="PTHR42960:SF1">
    <property type="entry name" value="YCF46 PROTEIN"/>
    <property type="match status" value="1"/>
</dbReference>
<dbReference type="SMART" id="SM00382">
    <property type="entry name" value="AAA"/>
    <property type="match status" value="1"/>
</dbReference>
<keyword evidence="2" id="KW-0150">Chloroplast</keyword>
<dbReference type="InterPro" id="IPR052381">
    <property type="entry name" value="AAA_domain_protein"/>
</dbReference>
<proteinExistence type="inferred from homology"/>
<evidence type="ECO:0000256" key="4">
    <source>
        <dbReference type="ARBA" id="ARBA00022741"/>
    </source>
</evidence>
<dbReference type="Gene3D" id="3.40.50.300">
    <property type="entry name" value="P-loop containing nucleotide triphosphate hydrolases"/>
    <property type="match status" value="1"/>
</dbReference>
<dbReference type="InterPro" id="IPR003959">
    <property type="entry name" value="ATPase_AAA_core"/>
</dbReference>
<dbReference type="GO" id="GO:0016887">
    <property type="term" value="F:ATP hydrolysis activity"/>
    <property type="evidence" value="ECO:0007669"/>
    <property type="project" value="InterPro"/>
</dbReference>
<dbReference type="EMBL" id="MK814653">
    <property type="protein sequence ID" value="QCI06481.1"/>
    <property type="molecule type" value="Genomic_DNA"/>
</dbReference>
<dbReference type="SUPFAM" id="SSF52540">
    <property type="entry name" value="P-loop containing nucleoside triphosphate hydrolases"/>
    <property type="match status" value="2"/>
</dbReference>
<reference evidence="9" key="1">
    <citation type="journal article" date="2019" name="Mol. Phylogenet. Evol.">
        <title>Morphological evolution and classification of the red algal order Ceramiales inferred using plastid phylogenomics.</title>
        <authorList>
            <person name="Diaz-Tapia P."/>
            <person name="Pasella M.M."/>
            <person name="Verbruggen H."/>
            <person name="Maggs C.A."/>
        </authorList>
    </citation>
    <scope>NUCLEOTIDE SEQUENCE</scope>
    <source>
        <strain evidence="9">PD2950_1</strain>
    </source>
</reference>
<evidence type="ECO:0000256" key="2">
    <source>
        <dbReference type="ARBA" id="ARBA00022528"/>
    </source>
</evidence>
<gene>
    <name evidence="9" type="primary">ycf46</name>
</gene>
<dbReference type="InterPro" id="IPR003593">
    <property type="entry name" value="AAA+_ATPase"/>
</dbReference>
<evidence type="ECO:0000256" key="6">
    <source>
        <dbReference type="ARBA" id="ARBA00038088"/>
    </source>
</evidence>
<dbReference type="AlphaFoldDB" id="A0A4D6WUU5"/>
<dbReference type="Gene3D" id="1.10.8.60">
    <property type="match status" value="1"/>
</dbReference>